<evidence type="ECO:0000256" key="2">
    <source>
        <dbReference type="SAM" id="MobiDB-lite"/>
    </source>
</evidence>
<dbReference type="Proteomes" id="UP000585474">
    <property type="component" value="Unassembled WGS sequence"/>
</dbReference>
<keyword evidence="1" id="KW-0175">Coiled coil</keyword>
<evidence type="ECO:0000313" key="4">
    <source>
        <dbReference type="Proteomes" id="UP000585474"/>
    </source>
</evidence>
<evidence type="ECO:0000256" key="1">
    <source>
        <dbReference type="SAM" id="Coils"/>
    </source>
</evidence>
<accession>A0A7J0FCI0</accession>
<sequence length="158" mass="17394">MLPDDVAVDDPMEADDLMVMQYVQVNSDQLKKHLAELKMAQKKANMLEGELKKANKNLDVIEKARDASDDVTARSMELGTLTEYLTWTATELDAVLPNPLETYTPMILPGFNEEDYKNQSEKEGVEGEDEVGDEGETNELGAVVEGSGVGGQDIPFKV</sequence>
<comment type="caution">
    <text evidence="3">The sequence shown here is derived from an EMBL/GenBank/DDBJ whole genome shotgun (WGS) entry which is preliminary data.</text>
</comment>
<gene>
    <name evidence="3" type="ORF">Acr_11g0006870</name>
</gene>
<feature type="coiled-coil region" evidence="1">
    <location>
        <begin position="30"/>
        <end position="64"/>
    </location>
</feature>
<feature type="compositionally biased region" description="Acidic residues" evidence="2">
    <location>
        <begin position="126"/>
        <end position="137"/>
    </location>
</feature>
<proteinExistence type="predicted"/>
<evidence type="ECO:0000313" key="3">
    <source>
        <dbReference type="EMBL" id="GFY96381.1"/>
    </source>
</evidence>
<organism evidence="3 4">
    <name type="scientific">Actinidia rufa</name>
    <dbReference type="NCBI Taxonomy" id="165716"/>
    <lineage>
        <taxon>Eukaryota</taxon>
        <taxon>Viridiplantae</taxon>
        <taxon>Streptophyta</taxon>
        <taxon>Embryophyta</taxon>
        <taxon>Tracheophyta</taxon>
        <taxon>Spermatophyta</taxon>
        <taxon>Magnoliopsida</taxon>
        <taxon>eudicotyledons</taxon>
        <taxon>Gunneridae</taxon>
        <taxon>Pentapetalae</taxon>
        <taxon>asterids</taxon>
        <taxon>Ericales</taxon>
        <taxon>Actinidiaceae</taxon>
        <taxon>Actinidia</taxon>
    </lineage>
</organism>
<reference evidence="3 4" key="1">
    <citation type="submission" date="2019-07" db="EMBL/GenBank/DDBJ databases">
        <title>De Novo Assembly of kiwifruit Actinidia rufa.</title>
        <authorList>
            <person name="Sugita-Konishi S."/>
            <person name="Sato K."/>
            <person name="Mori E."/>
            <person name="Abe Y."/>
            <person name="Kisaki G."/>
            <person name="Hamano K."/>
            <person name="Suezawa K."/>
            <person name="Otani M."/>
            <person name="Fukuda T."/>
            <person name="Manabe T."/>
            <person name="Gomi K."/>
            <person name="Tabuchi M."/>
            <person name="Akimitsu K."/>
            <person name="Kataoka I."/>
        </authorList>
    </citation>
    <scope>NUCLEOTIDE SEQUENCE [LARGE SCALE GENOMIC DNA]</scope>
    <source>
        <strain evidence="4">cv. Fuchu</strain>
    </source>
</reference>
<name>A0A7J0FCI0_9ERIC</name>
<keyword evidence="4" id="KW-1185">Reference proteome</keyword>
<feature type="compositionally biased region" description="Basic and acidic residues" evidence="2">
    <location>
        <begin position="115"/>
        <end position="125"/>
    </location>
</feature>
<dbReference type="EMBL" id="BJWL01000011">
    <property type="protein sequence ID" value="GFY96381.1"/>
    <property type="molecule type" value="Genomic_DNA"/>
</dbReference>
<feature type="region of interest" description="Disordered" evidence="2">
    <location>
        <begin position="115"/>
        <end position="158"/>
    </location>
</feature>
<protein>
    <submittedName>
        <fullName evidence="3">Uncharacterized protein</fullName>
    </submittedName>
</protein>
<dbReference type="AlphaFoldDB" id="A0A7J0FCI0"/>